<reference evidence="2" key="1">
    <citation type="journal article" date="2019" name="Mol. Biol. Evol.">
        <title>Blast fungal genomes show frequent chromosomal changes, gene gains and losses, and effector gene turnover.</title>
        <authorList>
            <person name="Gomez Luciano L.B."/>
            <person name="Jason Tsai I."/>
            <person name="Chuma I."/>
            <person name="Tosa Y."/>
            <person name="Chen Y.H."/>
            <person name="Li J.Y."/>
            <person name="Li M.Y."/>
            <person name="Jade Lu M.Y."/>
            <person name="Nakayashiki H."/>
            <person name="Li W.H."/>
        </authorList>
    </citation>
    <scope>NUCLEOTIDE SEQUENCE</scope>
    <source>
        <strain evidence="2">NI907</strain>
    </source>
</reference>
<name>A0A6P8BAA3_PYRGI</name>
<reference evidence="2" key="2">
    <citation type="submission" date="2019-10" db="EMBL/GenBank/DDBJ databases">
        <authorList>
            <consortium name="NCBI Genome Project"/>
        </authorList>
    </citation>
    <scope>NUCLEOTIDE SEQUENCE</scope>
    <source>
        <strain evidence="2">NI907</strain>
    </source>
</reference>
<evidence type="ECO:0000313" key="2">
    <source>
        <dbReference type="RefSeq" id="XP_030984113.1"/>
    </source>
</evidence>
<dbReference type="AlphaFoldDB" id="A0A6P8BAA3"/>
<sequence length="83" mass="9565">CAFAKPQPSCFPRQGGFFYHLSSWEFRLNTDQTNIHTKPYLSLPSIQRTVILYPIEGSLVVPHIDRQFFGNADHFTSCEISFL</sequence>
<accession>A0A6P8BAA3</accession>
<proteinExistence type="predicted"/>
<dbReference type="RefSeq" id="XP_030984113.1">
    <property type="nucleotide sequence ID" value="XM_031123524.1"/>
</dbReference>
<feature type="non-terminal residue" evidence="2">
    <location>
        <position position="1"/>
    </location>
</feature>
<dbReference type="GeneID" id="41958434"/>
<dbReference type="Proteomes" id="UP000515153">
    <property type="component" value="Unplaced"/>
</dbReference>
<organism evidence="1 2">
    <name type="scientific">Pyricularia grisea</name>
    <name type="common">Crabgrass-specific blast fungus</name>
    <name type="synonym">Magnaporthe grisea</name>
    <dbReference type="NCBI Taxonomy" id="148305"/>
    <lineage>
        <taxon>Eukaryota</taxon>
        <taxon>Fungi</taxon>
        <taxon>Dikarya</taxon>
        <taxon>Ascomycota</taxon>
        <taxon>Pezizomycotina</taxon>
        <taxon>Sordariomycetes</taxon>
        <taxon>Sordariomycetidae</taxon>
        <taxon>Magnaporthales</taxon>
        <taxon>Pyriculariaceae</taxon>
        <taxon>Pyricularia</taxon>
    </lineage>
</organism>
<keyword evidence="1" id="KW-1185">Reference proteome</keyword>
<evidence type="ECO:0000313" key="1">
    <source>
        <dbReference type="Proteomes" id="UP000515153"/>
    </source>
</evidence>
<reference evidence="2" key="3">
    <citation type="submission" date="2025-08" db="UniProtKB">
        <authorList>
            <consortium name="RefSeq"/>
        </authorList>
    </citation>
    <scope>IDENTIFICATION</scope>
    <source>
        <strain evidence="2">NI907</strain>
    </source>
</reference>
<protein>
    <submittedName>
        <fullName evidence="2">Uncharacterized protein</fullName>
    </submittedName>
</protein>
<dbReference type="KEGG" id="pgri:PgNI_03470"/>
<gene>
    <name evidence="2" type="ORF">PgNI_03470</name>
</gene>